<keyword evidence="5" id="KW-1185">Reference proteome</keyword>
<keyword evidence="4" id="KW-0808">Transferase</keyword>
<dbReference type="PANTHER" id="PTHR27005">
    <property type="entry name" value="WALL-ASSOCIATED RECEPTOR KINASE-LIKE 21"/>
    <property type="match status" value="1"/>
</dbReference>
<name>A0A1R3KK54_9ROSI</name>
<dbReference type="GO" id="GO:0004674">
    <property type="term" value="F:protein serine/threonine kinase activity"/>
    <property type="evidence" value="ECO:0007669"/>
    <property type="project" value="TreeGrafter"/>
</dbReference>
<dbReference type="GO" id="GO:0007166">
    <property type="term" value="P:cell surface receptor signaling pathway"/>
    <property type="evidence" value="ECO:0007669"/>
    <property type="project" value="InterPro"/>
</dbReference>
<comment type="caution">
    <text evidence="4">The sequence shown here is derived from an EMBL/GenBank/DDBJ whole genome shotgun (WGS) entry which is preliminary data.</text>
</comment>
<dbReference type="STRING" id="93759.A0A1R3KK54"/>
<evidence type="ECO:0000256" key="1">
    <source>
        <dbReference type="ARBA" id="ARBA00022741"/>
    </source>
</evidence>
<keyword evidence="1" id="KW-0547">Nucleotide-binding</keyword>
<feature type="region of interest" description="Disordered" evidence="3">
    <location>
        <begin position="62"/>
        <end position="87"/>
    </location>
</feature>
<dbReference type="SUPFAM" id="SSF56112">
    <property type="entry name" value="Protein kinase-like (PK-like)"/>
    <property type="match status" value="1"/>
</dbReference>
<evidence type="ECO:0000256" key="2">
    <source>
        <dbReference type="ARBA" id="ARBA00022840"/>
    </source>
</evidence>
<dbReference type="PANTHER" id="PTHR27005:SF432">
    <property type="entry name" value="WALL-ASSOCIATED RECEPTOR KINASE-LIKE 6"/>
    <property type="match status" value="1"/>
</dbReference>
<evidence type="ECO:0000256" key="3">
    <source>
        <dbReference type="SAM" id="MobiDB-lite"/>
    </source>
</evidence>
<dbReference type="EMBL" id="AWUE01013218">
    <property type="protein sequence ID" value="OMP07465.1"/>
    <property type="molecule type" value="Genomic_DNA"/>
</dbReference>
<evidence type="ECO:0000313" key="5">
    <source>
        <dbReference type="Proteomes" id="UP000187203"/>
    </source>
</evidence>
<keyword evidence="4" id="KW-0418">Kinase</keyword>
<dbReference type="GO" id="GO:0005524">
    <property type="term" value="F:ATP binding"/>
    <property type="evidence" value="ECO:0007669"/>
    <property type="project" value="UniProtKB-KW"/>
</dbReference>
<dbReference type="OrthoDB" id="1000870at2759"/>
<gene>
    <name evidence="4" type="ORF">COLO4_07318</name>
</gene>
<proteinExistence type="predicted"/>
<dbReference type="InterPro" id="IPR011009">
    <property type="entry name" value="Kinase-like_dom_sf"/>
</dbReference>
<dbReference type="InterPro" id="IPR045274">
    <property type="entry name" value="WAK-like"/>
</dbReference>
<keyword evidence="2" id="KW-0067">ATP-binding</keyword>
<accession>A0A1R3KK54</accession>
<protein>
    <submittedName>
        <fullName evidence="4">Kinase</fullName>
    </submittedName>
</protein>
<dbReference type="AlphaFoldDB" id="A0A1R3KK54"/>
<dbReference type="Gene3D" id="1.10.510.10">
    <property type="entry name" value="Transferase(Phosphotransferase) domain 1"/>
    <property type="match status" value="1"/>
</dbReference>
<sequence length="106" mass="11871">MNENSLLDILDPRVKHDSPEKEITAVAKLAKRCLNLNGKKRPTMKQVAAELELIRTSNEANYDVQEIREDEDSDVDNKTEPWGTVSYSSTPLNSVTLPLLVSNNTC</sequence>
<reference evidence="5" key="1">
    <citation type="submission" date="2013-09" db="EMBL/GenBank/DDBJ databases">
        <title>Corchorus olitorius genome sequencing.</title>
        <authorList>
            <person name="Alam M."/>
            <person name="Haque M.S."/>
            <person name="Islam M.S."/>
            <person name="Emdad E.M."/>
            <person name="Islam M.M."/>
            <person name="Ahmed B."/>
            <person name="Halim A."/>
            <person name="Hossen Q.M.M."/>
            <person name="Hossain M.Z."/>
            <person name="Ahmed R."/>
            <person name="Khan M.M."/>
            <person name="Islam R."/>
            <person name="Rashid M.M."/>
            <person name="Khan S.A."/>
            <person name="Rahman M.S."/>
            <person name="Alam M."/>
            <person name="Yahiya A.S."/>
            <person name="Khan M.S."/>
            <person name="Azam M.S."/>
            <person name="Haque T."/>
            <person name="Lashkar M.Z.H."/>
            <person name="Akhand A.I."/>
            <person name="Morshed G."/>
            <person name="Roy S."/>
            <person name="Uddin K.S."/>
            <person name="Rabeya T."/>
            <person name="Hossain A.S."/>
            <person name="Chowdhury A."/>
            <person name="Snigdha A.R."/>
            <person name="Mortoza M.S."/>
            <person name="Matin S.A."/>
            <person name="Hoque S.M.E."/>
            <person name="Islam M.K."/>
            <person name="Roy D.K."/>
            <person name="Haider R."/>
            <person name="Moosa M.M."/>
            <person name="Elias S.M."/>
            <person name="Hasan A.M."/>
            <person name="Jahan S."/>
            <person name="Shafiuddin M."/>
            <person name="Mahmood N."/>
            <person name="Shommy N.S."/>
        </authorList>
    </citation>
    <scope>NUCLEOTIDE SEQUENCE [LARGE SCALE GENOMIC DNA]</scope>
    <source>
        <strain evidence="5">cv. O-4</strain>
    </source>
</reference>
<dbReference type="Proteomes" id="UP000187203">
    <property type="component" value="Unassembled WGS sequence"/>
</dbReference>
<dbReference type="GO" id="GO:0005886">
    <property type="term" value="C:plasma membrane"/>
    <property type="evidence" value="ECO:0007669"/>
    <property type="project" value="TreeGrafter"/>
</dbReference>
<evidence type="ECO:0000313" key="4">
    <source>
        <dbReference type="EMBL" id="OMP07465.1"/>
    </source>
</evidence>
<organism evidence="4 5">
    <name type="scientific">Corchorus olitorius</name>
    <dbReference type="NCBI Taxonomy" id="93759"/>
    <lineage>
        <taxon>Eukaryota</taxon>
        <taxon>Viridiplantae</taxon>
        <taxon>Streptophyta</taxon>
        <taxon>Embryophyta</taxon>
        <taxon>Tracheophyta</taxon>
        <taxon>Spermatophyta</taxon>
        <taxon>Magnoliopsida</taxon>
        <taxon>eudicotyledons</taxon>
        <taxon>Gunneridae</taxon>
        <taxon>Pentapetalae</taxon>
        <taxon>rosids</taxon>
        <taxon>malvids</taxon>
        <taxon>Malvales</taxon>
        <taxon>Malvaceae</taxon>
        <taxon>Grewioideae</taxon>
        <taxon>Apeibeae</taxon>
        <taxon>Corchorus</taxon>
    </lineage>
</organism>